<reference evidence="1" key="1">
    <citation type="submission" date="2024-07" db="EMBL/GenBank/DDBJ databases">
        <authorList>
            <person name="Biller S.J."/>
        </authorList>
    </citation>
    <scope>NUCLEOTIDE SEQUENCE</scope>
    <source>
        <strain evidence="1">WC2420</strain>
    </source>
</reference>
<evidence type="ECO:0000313" key="1">
    <source>
        <dbReference type="EMBL" id="XDU73898.1"/>
    </source>
</evidence>
<dbReference type="RefSeq" id="WP_369790188.1">
    <property type="nucleotide sequence ID" value="NZ_CP165628.1"/>
</dbReference>
<name>A0AB39VWN3_9GAMM</name>
<dbReference type="AlphaFoldDB" id="A0AB39VWN3"/>
<dbReference type="EMBL" id="CP165628">
    <property type="protein sequence ID" value="XDU73898.1"/>
    <property type="molecule type" value="Genomic_DNA"/>
</dbReference>
<proteinExistence type="predicted"/>
<accession>A0AB39VWN3</accession>
<organism evidence="1">
    <name type="scientific">Rouxiella sp. WC2420</name>
    <dbReference type="NCBI Taxonomy" id="3234145"/>
    <lineage>
        <taxon>Bacteria</taxon>
        <taxon>Pseudomonadati</taxon>
        <taxon>Pseudomonadota</taxon>
        <taxon>Gammaproteobacteria</taxon>
        <taxon>Enterobacterales</taxon>
        <taxon>Yersiniaceae</taxon>
        <taxon>Rouxiella</taxon>
    </lineage>
</organism>
<protein>
    <submittedName>
        <fullName evidence="1">Uncharacterized protein</fullName>
    </submittedName>
</protein>
<sequence length="138" mass="15836">MLYSQAKAKNQRSIQTILDNTSVIDSFVSRSFPDTVEVRRMLSRTHKESQLFIVTLKSDLNRAADTTVVKPFAEIVIRGEKLRFTVQPKNQYPDLSVSNDVLISIENSVAKFMEDTFATQVYSNDVRSKESFKECHRL</sequence>
<gene>
    <name evidence="1" type="ORF">AB3G37_07415</name>
</gene>